<dbReference type="InterPro" id="IPR011011">
    <property type="entry name" value="Znf_FYVE_PHD"/>
</dbReference>
<reference evidence="10" key="1">
    <citation type="submission" date="2020-09" db="EMBL/GenBank/DDBJ databases">
        <title>Genome-Enabled Discovery of Anthraquinone Biosynthesis in Senna tora.</title>
        <authorList>
            <person name="Kang S.-H."/>
            <person name="Pandey R.P."/>
            <person name="Lee C.-M."/>
            <person name="Sim J.-S."/>
            <person name="Jeong J.-T."/>
            <person name="Choi B.-S."/>
            <person name="Jung M."/>
            <person name="Ginzburg D."/>
            <person name="Zhao K."/>
            <person name="Won S.Y."/>
            <person name="Oh T.-J."/>
            <person name="Yu Y."/>
            <person name="Kim N.-H."/>
            <person name="Lee O.R."/>
            <person name="Lee T.-H."/>
            <person name="Bashyal P."/>
            <person name="Kim T.-S."/>
            <person name="Lee W.-H."/>
            <person name="Kawkins C."/>
            <person name="Kim C.-K."/>
            <person name="Kim J.S."/>
            <person name="Ahn B.O."/>
            <person name="Rhee S.Y."/>
            <person name="Sohng J.K."/>
        </authorList>
    </citation>
    <scope>NUCLEOTIDE SEQUENCE</scope>
    <source>
        <tissue evidence="10">Leaf</tissue>
    </source>
</reference>
<dbReference type="PANTHER" id="PTHR46508">
    <property type="entry name" value="PHD FINGER FAMILY PROTEIN"/>
    <property type="match status" value="1"/>
</dbReference>
<comment type="subcellular location">
    <subcellularLocation>
        <location evidence="1">Nucleus</location>
    </subcellularLocation>
</comment>
<gene>
    <name evidence="10" type="ORF">G2W53_037830</name>
</gene>
<dbReference type="GO" id="GO:0005634">
    <property type="term" value="C:nucleus"/>
    <property type="evidence" value="ECO:0007669"/>
    <property type="project" value="UniProtKB-SubCell"/>
</dbReference>
<evidence type="ECO:0000256" key="5">
    <source>
        <dbReference type="ARBA" id="ARBA00023242"/>
    </source>
</evidence>
<dbReference type="OrthoDB" id="784962at2759"/>
<feature type="region of interest" description="Disordered" evidence="7">
    <location>
        <begin position="1"/>
        <end position="33"/>
    </location>
</feature>
<keyword evidence="4" id="KW-0862">Zinc</keyword>
<dbReference type="InterPro" id="IPR056618">
    <property type="entry name" value="Chromo_PTM"/>
</dbReference>
<evidence type="ECO:0000313" key="11">
    <source>
        <dbReference type="Proteomes" id="UP000634136"/>
    </source>
</evidence>
<dbReference type="Pfam" id="PF21743">
    <property type="entry name" value="PTM_DIR17_Tudor"/>
    <property type="match status" value="1"/>
</dbReference>
<keyword evidence="3 6" id="KW-0863">Zinc-finger</keyword>
<feature type="compositionally biased region" description="Low complexity" evidence="7">
    <location>
        <begin position="186"/>
        <end position="195"/>
    </location>
</feature>
<dbReference type="Pfam" id="PF00628">
    <property type="entry name" value="PHD"/>
    <property type="match status" value="1"/>
</dbReference>
<feature type="region of interest" description="Disordered" evidence="7">
    <location>
        <begin position="1393"/>
        <end position="1438"/>
    </location>
</feature>
<dbReference type="EMBL" id="JAAIUW010000012">
    <property type="protein sequence ID" value="KAF7805669.1"/>
    <property type="molecule type" value="Genomic_DNA"/>
</dbReference>
<dbReference type="PROSITE" id="PS50827">
    <property type="entry name" value="DDT"/>
    <property type="match status" value="1"/>
</dbReference>
<dbReference type="PROSITE" id="PS01359">
    <property type="entry name" value="ZF_PHD_1"/>
    <property type="match status" value="1"/>
</dbReference>
<dbReference type="InterPro" id="IPR028942">
    <property type="entry name" value="WHIM1_dom"/>
</dbReference>
<evidence type="ECO:0000313" key="10">
    <source>
        <dbReference type="EMBL" id="KAF7805669.1"/>
    </source>
</evidence>
<dbReference type="InterPro" id="IPR018501">
    <property type="entry name" value="DDT_dom"/>
</dbReference>
<feature type="region of interest" description="Disordered" evidence="7">
    <location>
        <begin position="1458"/>
        <end position="1492"/>
    </location>
</feature>
<dbReference type="SUPFAM" id="SSF57903">
    <property type="entry name" value="FYVE/PHD zinc finger"/>
    <property type="match status" value="3"/>
</dbReference>
<feature type="region of interest" description="Disordered" evidence="7">
    <location>
        <begin position="1214"/>
        <end position="1236"/>
    </location>
</feature>
<dbReference type="Pfam" id="PF24294">
    <property type="entry name" value="Chromo_PTM"/>
    <property type="match status" value="1"/>
</dbReference>
<dbReference type="CDD" id="cd15489">
    <property type="entry name" value="PHD_SF"/>
    <property type="match status" value="1"/>
</dbReference>
<feature type="region of interest" description="Disordered" evidence="7">
    <location>
        <begin position="1274"/>
        <end position="1294"/>
    </location>
</feature>
<evidence type="ECO:0000256" key="3">
    <source>
        <dbReference type="ARBA" id="ARBA00022771"/>
    </source>
</evidence>
<dbReference type="PANTHER" id="PTHR46508:SF1">
    <property type="entry name" value="PHD FINGER FAMILY PROTEIN"/>
    <property type="match status" value="1"/>
</dbReference>
<dbReference type="InterPro" id="IPR019786">
    <property type="entry name" value="Zinc_finger_PHD-type_CS"/>
</dbReference>
<comment type="caution">
    <text evidence="10">The sequence shown here is derived from an EMBL/GenBank/DDBJ whole genome shotgun (WGS) entry which is preliminary data.</text>
</comment>
<dbReference type="InterPro" id="IPR047365">
    <property type="entry name" value="Tudor_AtPTM-like"/>
</dbReference>
<feature type="compositionally biased region" description="Basic residues" evidence="7">
    <location>
        <begin position="8"/>
        <end position="17"/>
    </location>
</feature>
<sequence>MEPPVVRSRGRPRKRRRKEDENETDDSRSIPDLKRQAIGTRPIALVGRYVLKEFKGSGVFIGKVVYYECGLYRVNYEDGDFEDLDSSEIRGIMLNDGDFDGELTRRRNELDEFLLKNSAKARDSSVKSSADLNTDVCGIDASLSSELPGGLSIEHDSLEVEGDTDSSSDSSAGLKERDVGSDAETPSLPQLQLPPSSGTIGVPEAYVSHLFAVYGFLRSFSIRLFLSPFSLDDFVGCLNCQVPNTLFDAIHVSLMRALRRHLETLSSEGSEQASKCLRCNDWGLLDTLTWPFFVIQYLAINGYAKGPDWKGFYDEIFNGEYYLLPVSRKLIVLQILCDVVLESDELKGEMSHREDLEVGIEYDAEDILPAENWPRRLHARDANTSVCKDKETTRFVPESNAVKLPGNYVLDFRDTVRTEDADVDKNGDECRLCGMDGTLLCCDGCPSAYHSRCIGVMKMFIPEGPWYCPECKINMNGPTIVKGTSLRGAELFGIDLFGQLFMGTCNHLLVLTINSELCLRYYNQNDISKLLKVLYASVEHRPLYYGICMAVLKYWNIPESVLPVSITSGSPILSDSMIPSFEASLVTTPRDICASESSGDNRTKECINVNTMFPEETRMESAISGSHVNHQHDLPDMTYQSSADRSIAVTPAKCTLVNSRANANDKQLPMSLSFHIKDGNQSSSVKVEYNSNKDFVYSGFAYKPQSYINHYMHGDFAASAAAKLAILSSEDSRSEGHVSDNLRKVTSGSTYLQVKAFSQAASRFFWPSSEKKLVEVPRERCGWCLSCKAAVSSKRGCMLNHAALSATKSARTSLSIVRSGEGILPSIATYIIYMEESLRGLVVGPFLSANYRKQWRKRVEQAKTFKAVKPLLLELEENIRLISFTGDWVKLMDDWLVESSMIQSASSSVGTVQTRALTGRRYKKQSAIDEVTADSCHENNIDWWYGGKFTKFLFQKAVLPRSMVRKAARQGGLRKISGIFYADVCEIPKRSRQIVWRAAVQMSRNASQLALQVRYLDFHLRWNDLICPEQNLVDSKGQETESSAFRNANICDKKDVEGKLLYGIAFGSQKHLPSRIMKNVIEIEEGPEGKEKYWFSEARIPLYLVKEYEQGVEKVPSHEENLNLASQLQRKRLKAACKDIFFYLTCKRDNLDICLCSVCQMDVLIGNALKCSACQGYCHQGCCISSAFSTNKEVEFLTTCKQCSAKLLAQKETSKESPTSPLLLRGQEQNSVNVSKGSRHKCYDQALKSTRIKDTCPDTKQSKCYDQASKSTRIKDTCPDTKQSASDSTLPTKSRRRNCSWGIIWKKKNTDDTGIDFRLKNILLKGVSVEHQSKPKCRLCREQEYRSDLMYICCETCENWYHADAVELEESKILDVLGFKCCKCRRIKSPVCPHSDPKEATKTHSGASRKKGRSGNNSELKELKAATPSFPVGDGLRQDNGPLLSSLSSAELITESNKVDVERNTVSGPGPQKLPVRRHVKHEGDGDDSFGSKLSQAEFLTQNGTNNLSAREKSSSPLEYDSDVCLDSNVLNDSGSLNYEFMEFEPHTYFSVTELLQADDNQFEGADMSENLTGYLENSCTMNDIPEECGAVSLVDKPEPTTYCCQCSQMEPAPDLSCEICGLWIHSHCSPWVESPSRLGSWRCGNCREWQ</sequence>
<dbReference type="InterPro" id="IPR013083">
    <property type="entry name" value="Znf_RING/FYVE/PHD"/>
</dbReference>
<feature type="compositionally biased region" description="Polar residues" evidence="7">
    <location>
        <begin position="1227"/>
        <end position="1236"/>
    </location>
</feature>
<proteinExistence type="predicted"/>
<feature type="domain" description="PHD-type" evidence="8">
    <location>
        <begin position="427"/>
        <end position="474"/>
    </location>
</feature>
<dbReference type="GO" id="GO:0008270">
    <property type="term" value="F:zinc ion binding"/>
    <property type="evidence" value="ECO:0007669"/>
    <property type="project" value="UniProtKB-KW"/>
</dbReference>
<organism evidence="10 11">
    <name type="scientific">Senna tora</name>
    <dbReference type="NCBI Taxonomy" id="362788"/>
    <lineage>
        <taxon>Eukaryota</taxon>
        <taxon>Viridiplantae</taxon>
        <taxon>Streptophyta</taxon>
        <taxon>Embryophyta</taxon>
        <taxon>Tracheophyta</taxon>
        <taxon>Spermatophyta</taxon>
        <taxon>Magnoliopsida</taxon>
        <taxon>eudicotyledons</taxon>
        <taxon>Gunneridae</taxon>
        <taxon>Pentapetalae</taxon>
        <taxon>rosids</taxon>
        <taxon>fabids</taxon>
        <taxon>Fabales</taxon>
        <taxon>Fabaceae</taxon>
        <taxon>Caesalpinioideae</taxon>
        <taxon>Cassia clade</taxon>
        <taxon>Senna</taxon>
    </lineage>
</organism>
<dbReference type="Gene3D" id="3.30.40.10">
    <property type="entry name" value="Zinc/RING finger domain, C3HC4 (zinc finger)"/>
    <property type="match status" value="2"/>
</dbReference>
<feature type="domain" description="DDT" evidence="9">
    <location>
        <begin position="204"/>
        <end position="264"/>
    </location>
</feature>
<dbReference type="Pfam" id="PF02791">
    <property type="entry name" value="DDT"/>
    <property type="match status" value="1"/>
</dbReference>
<evidence type="ECO:0000256" key="1">
    <source>
        <dbReference type="ARBA" id="ARBA00004123"/>
    </source>
</evidence>
<dbReference type="PROSITE" id="PS50016">
    <property type="entry name" value="ZF_PHD_2"/>
    <property type="match status" value="1"/>
</dbReference>
<dbReference type="SMART" id="SM00249">
    <property type="entry name" value="PHD"/>
    <property type="match status" value="4"/>
</dbReference>
<dbReference type="Proteomes" id="UP000634136">
    <property type="component" value="Unassembled WGS sequence"/>
</dbReference>
<dbReference type="Pfam" id="PF15612">
    <property type="entry name" value="WHIM1"/>
    <property type="match status" value="1"/>
</dbReference>
<dbReference type="CDD" id="cd15517">
    <property type="entry name" value="PHD_TCF19_like"/>
    <property type="match status" value="1"/>
</dbReference>
<feature type="region of interest" description="Disordered" evidence="7">
    <location>
        <begin position="158"/>
        <end position="195"/>
    </location>
</feature>
<keyword evidence="5" id="KW-0539">Nucleus</keyword>
<dbReference type="GO" id="GO:0000785">
    <property type="term" value="C:chromatin"/>
    <property type="evidence" value="ECO:0007669"/>
    <property type="project" value="UniProtKB-ARBA"/>
</dbReference>
<dbReference type="SMART" id="SM00571">
    <property type="entry name" value="DDT"/>
    <property type="match status" value="1"/>
</dbReference>
<dbReference type="InterPro" id="IPR019787">
    <property type="entry name" value="Znf_PHD-finger"/>
</dbReference>
<keyword evidence="11" id="KW-1185">Reference proteome</keyword>
<evidence type="ECO:0000256" key="2">
    <source>
        <dbReference type="ARBA" id="ARBA00022723"/>
    </source>
</evidence>
<evidence type="ECO:0000259" key="9">
    <source>
        <dbReference type="PROSITE" id="PS50827"/>
    </source>
</evidence>
<dbReference type="InterPro" id="IPR001965">
    <property type="entry name" value="Znf_PHD"/>
</dbReference>
<feature type="compositionally biased region" description="Polar residues" evidence="7">
    <location>
        <begin position="1280"/>
        <end position="1292"/>
    </location>
</feature>
<protein>
    <submittedName>
        <fullName evidence="10">DDT domain-containing protein PTM-like</fullName>
    </submittedName>
</protein>
<evidence type="ECO:0000256" key="4">
    <source>
        <dbReference type="ARBA" id="ARBA00022833"/>
    </source>
</evidence>
<evidence type="ECO:0000259" key="8">
    <source>
        <dbReference type="PROSITE" id="PS50016"/>
    </source>
</evidence>
<accession>A0A834W688</accession>
<evidence type="ECO:0000256" key="6">
    <source>
        <dbReference type="PROSITE-ProRule" id="PRU00146"/>
    </source>
</evidence>
<evidence type="ECO:0000256" key="7">
    <source>
        <dbReference type="SAM" id="MobiDB-lite"/>
    </source>
</evidence>
<name>A0A834W688_9FABA</name>
<keyword evidence="2" id="KW-0479">Metal-binding</keyword>
<dbReference type="CDD" id="cd20401">
    <property type="entry name" value="Tudor_AtPTM-like"/>
    <property type="match status" value="1"/>
</dbReference>